<dbReference type="Pfam" id="PF00899">
    <property type="entry name" value="ThiF"/>
    <property type="match status" value="1"/>
</dbReference>
<dbReference type="GO" id="GO:0016779">
    <property type="term" value="F:nucleotidyltransferase activity"/>
    <property type="evidence" value="ECO:0007669"/>
    <property type="project" value="UniProtKB-KW"/>
</dbReference>
<name>A0ABS4JFH0_9BACL</name>
<dbReference type="InterPro" id="IPR035985">
    <property type="entry name" value="Ubiquitin-activating_enz"/>
</dbReference>
<gene>
    <name evidence="2" type="ORF">J2Z69_000829</name>
</gene>
<organism evidence="2 3">
    <name type="scientific">Paenibacillus shirakamiensis</name>
    <dbReference type="NCBI Taxonomy" id="1265935"/>
    <lineage>
        <taxon>Bacteria</taxon>
        <taxon>Bacillati</taxon>
        <taxon>Bacillota</taxon>
        <taxon>Bacilli</taxon>
        <taxon>Bacillales</taxon>
        <taxon>Paenibacillaceae</taxon>
        <taxon>Paenibacillus</taxon>
    </lineage>
</organism>
<keyword evidence="2" id="KW-0808">Transferase</keyword>
<dbReference type="InterPro" id="IPR000594">
    <property type="entry name" value="ThiF_NAD_FAD-bd"/>
</dbReference>
<dbReference type="Gene3D" id="3.40.50.720">
    <property type="entry name" value="NAD(P)-binding Rossmann-like Domain"/>
    <property type="match status" value="1"/>
</dbReference>
<protein>
    <submittedName>
        <fullName evidence="2">Molybdopterin/thiamine biosynthesis adenylyltransferase</fullName>
    </submittedName>
</protein>
<feature type="domain" description="THIF-type NAD/FAD binding fold" evidence="1">
    <location>
        <begin position="22"/>
        <end position="257"/>
    </location>
</feature>
<reference evidence="2 3" key="1">
    <citation type="submission" date="2021-03" db="EMBL/GenBank/DDBJ databases">
        <title>Genomic Encyclopedia of Type Strains, Phase IV (KMG-IV): sequencing the most valuable type-strain genomes for metagenomic binning, comparative biology and taxonomic classification.</title>
        <authorList>
            <person name="Goeker M."/>
        </authorList>
    </citation>
    <scope>NUCLEOTIDE SEQUENCE [LARGE SCALE GENOMIC DNA]</scope>
    <source>
        <strain evidence="2 3">DSM 26806</strain>
    </source>
</reference>
<keyword evidence="3" id="KW-1185">Reference proteome</keyword>
<sequence>MTGNGPSTSTSTHVHPEQATRYSRQELFAPIGGVGQKLLSNSRILIIGAGALGTANAESLVRAGVGYVRIVDRDYVEWSNLQRQQLFSEQDALTRMPKAVAAQRRLQELNSAVVIDAHVMDVTLDEIESLVHDIHVIIDATDNFDTRLLINDISQKHRIPWIYGGCVGSYGITYTIRPGYTPCLNCLLGATPLGGDTCDTSGIIPPAVHMVAAHQTTETIKLLTQNESALRGTLLSFDVWRNEQASIKVGSVQREDCLSCGPRRNYPFLSASNLQKTEVLCGRDTVQIRPASPRTMNLLERQAILQQISGARVEINPFLLSFHLQSLRLVLFQDGRALVHGTKDVAEAKTFYNKYVGS</sequence>
<accession>A0ABS4JFH0</accession>
<dbReference type="PANTHER" id="PTHR10953:SF102">
    <property type="entry name" value="ADENYLYLTRANSFERASE AND SULFURTRANSFERASE MOCS3"/>
    <property type="match status" value="1"/>
</dbReference>
<comment type="caution">
    <text evidence="2">The sequence shown here is derived from an EMBL/GenBank/DDBJ whole genome shotgun (WGS) entry which is preliminary data.</text>
</comment>
<evidence type="ECO:0000313" key="3">
    <source>
        <dbReference type="Proteomes" id="UP001519288"/>
    </source>
</evidence>
<dbReference type="Proteomes" id="UP001519288">
    <property type="component" value="Unassembled WGS sequence"/>
</dbReference>
<dbReference type="RefSeq" id="WP_209859376.1">
    <property type="nucleotide sequence ID" value="NZ_JAGGLD010000001.1"/>
</dbReference>
<dbReference type="CDD" id="cd00757">
    <property type="entry name" value="ThiF_MoeB_HesA_family"/>
    <property type="match status" value="1"/>
</dbReference>
<dbReference type="SUPFAM" id="SSF69572">
    <property type="entry name" value="Activating enzymes of the ubiquitin-like proteins"/>
    <property type="match status" value="1"/>
</dbReference>
<dbReference type="InterPro" id="IPR045886">
    <property type="entry name" value="ThiF/MoeB/HesA"/>
</dbReference>
<evidence type="ECO:0000259" key="1">
    <source>
        <dbReference type="Pfam" id="PF00899"/>
    </source>
</evidence>
<proteinExistence type="predicted"/>
<dbReference type="EMBL" id="JAGGLD010000001">
    <property type="protein sequence ID" value="MBP1999810.1"/>
    <property type="molecule type" value="Genomic_DNA"/>
</dbReference>
<evidence type="ECO:0000313" key="2">
    <source>
        <dbReference type="EMBL" id="MBP1999810.1"/>
    </source>
</evidence>
<dbReference type="PANTHER" id="PTHR10953">
    <property type="entry name" value="UBIQUITIN-ACTIVATING ENZYME E1"/>
    <property type="match status" value="1"/>
</dbReference>
<keyword evidence="2" id="KW-0548">Nucleotidyltransferase</keyword>